<organism evidence="9 10">
    <name type="scientific">Lutimaribacter pacificus</name>
    <dbReference type="NCBI Taxonomy" id="391948"/>
    <lineage>
        <taxon>Bacteria</taxon>
        <taxon>Pseudomonadati</taxon>
        <taxon>Pseudomonadota</taxon>
        <taxon>Alphaproteobacteria</taxon>
        <taxon>Rhodobacterales</taxon>
        <taxon>Roseobacteraceae</taxon>
        <taxon>Lutimaribacter</taxon>
    </lineage>
</organism>
<keyword evidence="5 7" id="KW-1133">Transmembrane helix</keyword>
<dbReference type="InterPro" id="IPR027469">
    <property type="entry name" value="Cation_efflux_TMD_sf"/>
</dbReference>
<protein>
    <submittedName>
        <fullName evidence="9">Cation diffusion facilitator family transporter</fullName>
    </submittedName>
</protein>
<reference evidence="9 10" key="1">
    <citation type="submission" date="2016-11" db="EMBL/GenBank/DDBJ databases">
        <authorList>
            <person name="Varghese N."/>
            <person name="Submissions S."/>
        </authorList>
    </citation>
    <scope>NUCLEOTIDE SEQUENCE [LARGE SCALE GENOMIC DNA]</scope>
    <source>
        <strain evidence="9 10">DSM 29620</strain>
    </source>
</reference>
<feature type="transmembrane region" description="Helical" evidence="7">
    <location>
        <begin position="84"/>
        <end position="106"/>
    </location>
</feature>
<dbReference type="Proteomes" id="UP000324252">
    <property type="component" value="Unassembled WGS sequence"/>
</dbReference>
<evidence type="ECO:0000256" key="3">
    <source>
        <dbReference type="ARBA" id="ARBA00022692"/>
    </source>
</evidence>
<keyword evidence="6 7" id="KW-0472">Membrane</keyword>
<dbReference type="PANTHER" id="PTHR45820:SF4">
    <property type="entry name" value="ZINC TRANSPORTER 63C, ISOFORM F"/>
    <property type="match status" value="1"/>
</dbReference>
<evidence type="ECO:0000256" key="5">
    <source>
        <dbReference type="ARBA" id="ARBA00022989"/>
    </source>
</evidence>
<keyword evidence="4" id="KW-0862">Zinc</keyword>
<proteinExistence type="inferred from homology"/>
<keyword evidence="10" id="KW-1185">Reference proteome</keyword>
<evidence type="ECO:0000256" key="6">
    <source>
        <dbReference type="ARBA" id="ARBA00023136"/>
    </source>
</evidence>
<comment type="similarity">
    <text evidence="2">Belongs to the cation diffusion facilitator (CDF) transporter (TC 2.A.4) family. SLC30A subfamily.</text>
</comment>
<dbReference type="GO" id="GO:0005385">
    <property type="term" value="F:zinc ion transmembrane transporter activity"/>
    <property type="evidence" value="ECO:0007669"/>
    <property type="project" value="TreeGrafter"/>
</dbReference>
<evidence type="ECO:0000259" key="8">
    <source>
        <dbReference type="Pfam" id="PF01545"/>
    </source>
</evidence>
<feature type="transmembrane region" description="Helical" evidence="7">
    <location>
        <begin position="43"/>
        <end position="63"/>
    </location>
</feature>
<evidence type="ECO:0000313" key="9">
    <source>
        <dbReference type="EMBL" id="SHK81510.1"/>
    </source>
</evidence>
<dbReference type="PANTHER" id="PTHR45820">
    <property type="entry name" value="FI23527P1"/>
    <property type="match status" value="1"/>
</dbReference>
<name>A0A1H0N0Z2_9RHOB</name>
<dbReference type="SUPFAM" id="SSF161111">
    <property type="entry name" value="Cation efflux protein transmembrane domain-like"/>
    <property type="match status" value="1"/>
</dbReference>
<dbReference type="Pfam" id="PF01545">
    <property type="entry name" value="Cation_efflux"/>
    <property type="match status" value="1"/>
</dbReference>
<feature type="transmembrane region" description="Helical" evidence="7">
    <location>
        <begin position="16"/>
        <end position="37"/>
    </location>
</feature>
<evidence type="ECO:0000256" key="1">
    <source>
        <dbReference type="ARBA" id="ARBA00004141"/>
    </source>
</evidence>
<evidence type="ECO:0000313" key="10">
    <source>
        <dbReference type="Proteomes" id="UP000324252"/>
    </source>
</evidence>
<dbReference type="InterPro" id="IPR058533">
    <property type="entry name" value="Cation_efflux_TM"/>
</dbReference>
<dbReference type="AlphaFoldDB" id="A0A1H0N0Z2"/>
<keyword evidence="3 7" id="KW-0812">Transmembrane</keyword>
<dbReference type="EMBL" id="FQZZ01000010">
    <property type="protein sequence ID" value="SHK81510.1"/>
    <property type="molecule type" value="Genomic_DNA"/>
</dbReference>
<dbReference type="GO" id="GO:0016020">
    <property type="term" value="C:membrane"/>
    <property type="evidence" value="ECO:0007669"/>
    <property type="project" value="UniProtKB-SubCell"/>
</dbReference>
<dbReference type="NCBIfam" id="TIGR01297">
    <property type="entry name" value="CDF"/>
    <property type="match status" value="1"/>
</dbReference>
<evidence type="ECO:0000256" key="4">
    <source>
        <dbReference type="ARBA" id="ARBA00022833"/>
    </source>
</evidence>
<dbReference type="Gene3D" id="1.20.1510.10">
    <property type="entry name" value="Cation efflux protein transmembrane domain"/>
    <property type="match status" value="1"/>
</dbReference>
<dbReference type="GO" id="GO:0006882">
    <property type="term" value="P:intracellular zinc ion homeostasis"/>
    <property type="evidence" value="ECO:0007669"/>
    <property type="project" value="TreeGrafter"/>
</dbReference>
<sequence>MASHSHAGHMPSSGKALVISAWLTGVYFVIELAVGLWTGSIAVLSDAFHTLSAVGGVLVAIIAQRIARRPADSARSFGWYRAEIIGALVNGGFLLGMALLVIWMGAMRLGNPIHLVSRCPLIGSASICVVER</sequence>
<feature type="domain" description="Cation efflux protein transmembrane" evidence="8">
    <location>
        <begin position="17"/>
        <end position="117"/>
    </location>
</feature>
<dbReference type="InterPro" id="IPR002524">
    <property type="entry name" value="Cation_efflux"/>
</dbReference>
<gene>
    <name evidence="9" type="ORF">SAMN05444142_11023</name>
</gene>
<evidence type="ECO:0000256" key="7">
    <source>
        <dbReference type="SAM" id="Phobius"/>
    </source>
</evidence>
<comment type="subcellular location">
    <subcellularLocation>
        <location evidence="1">Membrane</location>
        <topology evidence="1">Multi-pass membrane protein</topology>
    </subcellularLocation>
</comment>
<evidence type="ECO:0000256" key="2">
    <source>
        <dbReference type="ARBA" id="ARBA00008873"/>
    </source>
</evidence>
<accession>A0A1H0N0Z2</accession>